<dbReference type="Proteomes" id="UP000299102">
    <property type="component" value="Unassembled WGS sequence"/>
</dbReference>
<comment type="caution">
    <text evidence="1">The sequence shown here is derived from an EMBL/GenBank/DDBJ whole genome shotgun (WGS) entry which is preliminary data.</text>
</comment>
<accession>A0A4C1T5T8</accession>
<gene>
    <name evidence="1" type="ORF">EVAR_78232_1</name>
</gene>
<proteinExistence type="predicted"/>
<keyword evidence="2" id="KW-1185">Reference proteome</keyword>
<dbReference type="AlphaFoldDB" id="A0A4C1T5T8"/>
<protein>
    <submittedName>
        <fullName evidence="1">Uncharacterized protein</fullName>
    </submittedName>
</protein>
<evidence type="ECO:0000313" key="1">
    <source>
        <dbReference type="EMBL" id="GBP08828.1"/>
    </source>
</evidence>
<evidence type="ECO:0000313" key="2">
    <source>
        <dbReference type="Proteomes" id="UP000299102"/>
    </source>
</evidence>
<reference evidence="1 2" key="1">
    <citation type="journal article" date="2019" name="Commun. Biol.">
        <title>The bagworm genome reveals a unique fibroin gene that provides high tensile strength.</title>
        <authorList>
            <person name="Kono N."/>
            <person name="Nakamura H."/>
            <person name="Ohtoshi R."/>
            <person name="Tomita M."/>
            <person name="Numata K."/>
            <person name="Arakawa K."/>
        </authorList>
    </citation>
    <scope>NUCLEOTIDE SEQUENCE [LARGE SCALE GENOMIC DNA]</scope>
</reference>
<organism evidence="1 2">
    <name type="scientific">Eumeta variegata</name>
    <name type="common">Bagworm moth</name>
    <name type="synonym">Eumeta japonica</name>
    <dbReference type="NCBI Taxonomy" id="151549"/>
    <lineage>
        <taxon>Eukaryota</taxon>
        <taxon>Metazoa</taxon>
        <taxon>Ecdysozoa</taxon>
        <taxon>Arthropoda</taxon>
        <taxon>Hexapoda</taxon>
        <taxon>Insecta</taxon>
        <taxon>Pterygota</taxon>
        <taxon>Neoptera</taxon>
        <taxon>Endopterygota</taxon>
        <taxon>Lepidoptera</taxon>
        <taxon>Glossata</taxon>
        <taxon>Ditrysia</taxon>
        <taxon>Tineoidea</taxon>
        <taxon>Psychidae</taxon>
        <taxon>Oiketicinae</taxon>
        <taxon>Eumeta</taxon>
    </lineage>
</organism>
<dbReference type="EMBL" id="BGZK01000033">
    <property type="protein sequence ID" value="GBP08828.1"/>
    <property type="molecule type" value="Genomic_DNA"/>
</dbReference>
<sequence>MRSSLERFKLELDRLCHPEKNTRYMWAYGRNIHRTGIQNEGQAVVGIESEIREQKAKPSLLWTDSETGGWIDARRHKEFLLRPHGRCADSRIALCTATTMRDLDKFYEELPNTGPDDGRRHRRRAV</sequence>
<name>A0A4C1T5T8_EUMVA</name>